<feature type="domain" description="GGDEF" evidence="5">
    <location>
        <begin position="175"/>
        <end position="310"/>
    </location>
</feature>
<dbReference type="EMBL" id="JANIBJ010000003">
    <property type="protein sequence ID" value="MCQ8103008.1"/>
    <property type="molecule type" value="Genomic_DNA"/>
</dbReference>
<comment type="caution">
    <text evidence="6">The sequence shown here is derived from an EMBL/GenBank/DDBJ whole genome shotgun (WGS) entry which is preliminary data.</text>
</comment>
<accession>A0ABT1TCL2</accession>
<dbReference type="PANTHER" id="PTHR45138">
    <property type="entry name" value="REGULATORY COMPONENTS OF SENSORY TRANSDUCTION SYSTEM"/>
    <property type="match status" value="1"/>
</dbReference>
<dbReference type="InterPro" id="IPR011006">
    <property type="entry name" value="CheY-like_superfamily"/>
</dbReference>
<dbReference type="Proteomes" id="UP001524499">
    <property type="component" value="Unassembled WGS sequence"/>
</dbReference>
<gene>
    <name evidence="6" type="ORF">NP590_02720</name>
</gene>
<dbReference type="NCBIfam" id="TIGR00254">
    <property type="entry name" value="GGDEF"/>
    <property type="match status" value="1"/>
</dbReference>
<name>A0ABT1TCL2_9GAMM</name>
<evidence type="ECO:0000256" key="1">
    <source>
        <dbReference type="ARBA" id="ARBA00012528"/>
    </source>
</evidence>
<dbReference type="SMART" id="SM00448">
    <property type="entry name" value="REC"/>
    <property type="match status" value="1"/>
</dbReference>
<feature type="modified residue" description="4-aspartylphosphate" evidence="3">
    <location>
        <position position="51"/>
    </location>
</feature>
<keyword evidence="3" id="KW-0597">Phosphoprotein</keyword>
<dbReference type="InterPro" id="IPR050469">
    <property type="entry name" value="Diguanylate_Cyclase"/>
</dbReference>
<dbReference type="InterPro" id="IPR029787">
    <property type="entry name" value="Nucleotide_cyclase"/>
</dbReference>
<organism evidence="6 7">
    <name type="scientific">Methylomonas subterranea</name>
    <dbReference type="NCBI Taxonomy" id="2952225"/>
    <lineage>
        <taxon>Bacteria</taxon>
        <taxon>Pseudomonadati</taxon>
        <taxon>Pseudomonadota</taxon>
        <taxon>Gammaproteobacteria</taxon>
        <taxon>Methylococcales</taxon>
        <taxon>Methylococcaceae</taxon>
        <taxon>Methylomonas</taxon>
    </lineage>
</organism>
<dbReference type="SMART" id="SM00267">
    <property type="entry name" value="GGDEF"/>
    <property type="match status" value="1"/>
</dbReference>
<dbReference type="PROSITE" id="PS50887">
    <property type="entry name" value="GGDEF"/>
    <property type="match status" value="1"/>
</dbReference>
<keyword evidence="6" id="KW-0548">Nucleotidyltransferase</keyword>
<dbReference type="Pfam" id="PF00990">
    <property type="entry name" value="GGDEF"/>
    <property type="match status" value="1"/>
</dbReference>
<evidence type="ECO:0000259" key="4">
    <source>
        <dbReference type="PROSITE" id="PS50110"/>
    </source>
</evidence>
<dbReference type="Gene3D" id="3.30.70.270">
    <property type="match status" value="1"/>
</dbReference>
<feature type="domain" description="Response regulatory" evidence="4">
    <location>
        <begin position="2"/>
        <end position="118"/>
    </location>
</feature>
<dbReference type="InterPro" id="IPR001789">
    <property type="entry name" value="Sig_transdc_resp-reg_receiver"/>
</dbReference>
<dbReference type="RefSeq" id="WP_256600656.1">
    <property type="nucleotide sequence ID" value="NZ_JANIBJ010000003.1"/>
</dbReference>
<evidence type="ECO:0000259" key="5">
    <source>
        <dbReference type="PROSITE" id="PS50887"/>
    </source>
</evidence>
<keyword evidence="6" id="KW-0808">Transferase</keyword>
<reference evidence="6 7" key="1">
    <citation type="submission" date="2022-07" db="EMBL/GenBank/DDBJ databases">
        <title>Methylomonas rivi sp. nov., Methylomonas rosea sp. nov., Methylomonas aureus sp. nov. and Methylomonas subterranea sp. nov., four novel methanotrophs isolated from a freshwater creek and the deep terrestrial subsurface.</title>
        <authorList>
            <person name="Abin C."/>
            <person name="Sankaranarayanan K."/>
            <person name="Garner C."/>
            <person name="Sindelar R."/>
            <person name="Kotary K."/>
            <person name="Garner R."/>
            <person name="Barclay S."/>
            <person name="Lawson P."/>
            <person name="Krumholz L."/>
        </authorList>
    </citation>
    <scope>NUCLEOTIDE SEQUENCE [LARGE SCALE GENOMIC DNA]</scope>
    <source>
        <strain evidence="6 7">SURF-2</strain>
    </source>
</reference>
<dbReference type="CDD" id="cd01949">
    <property type="entry name" value="GGDEF"/>
    <property type="match status" value="1"/>
</dbReference>
<keyword evidence="7" id="KW-1185">Reference proteome</keyword>
<dbReference type="InterPro" id="IPR000160">
    <property type="entry name" value="GGDEF_dom"/>
</dbReference>
<evidence type="ECO:0000313" key="7">
    <source>
        <dbReference type="Proteomes" id="UP001524499"/>
    </source>
</evidence>
<sequence length="310" mass="34504">MKILVVDDSKSIRMLVAECLKSLGHEVAYAENGADCLQFVADNDVDLILMDVEMPHINGVEATKAIREIKKDDWFPIIFLTSHSDDDAFANGILAGGDAYLLKPLNPLRIQLTVIAMERIYLMRQKLYAAQQKLQQANLELEKLSLFDQLTGLANRRQFDNILSRQFAWAKRAKSPLSVIICDVDYFKIYNDRYGHPAGDACLSQVASCIAAQVKRPIDLACRYGGEEFTVILPETNLQGARAVAEMIRQAVFDRHIPHAGSPIADWVSMSLGVATYNGQYPQGSDITKAADEALYKAKQLGRNRVEVAV</sequence>
<dbReference type="Gene3D" id="3.40.50.2300">
    <property type="match status" value="1"/>
</dbReference>
<protein>
    <recommendedName>
        <fullName evidence="1">diguanylate cyclase</fullName>
        <ecNumber evidence="1">2.7.7.65</ecNumber>
    </recommendedName>
</protein>
<dbReference type="PROSITE" id="PS50110">
    <property type="entry name" value="RESPONSE_REGULATORY"/>
    <property type="match status" value="1"/>
</dbReference>
<dbReference type="EC" id="2.7.7.65" evidence="1"/>
<evidence type="ECO:0000256" key="3">
    <source>
        <dbReference type="PROSITE-ProRule" id="PRU00169"/>
    </source>
</evidence>
<dbReference type="GO" id="GO:0052621">
    <property type="term" value="F:diguanylate cyclase activity"/>
    <property type="evidence" value="ECO:0007669"/>
    <property type="project" value="UniProtKB-EC"/>
</dbReference>
<dbReference type="Pfam" id="PF00072">
    <property type="entry name" value="Response_reg"/>
    <property type="match status" value="1"/>
</dbReference>
<dbReference type="CDD" id="cd00156">
    <property type="entry name" value="REC"/>
    <property type="match status" value="1"/>
</dbReference>
<dbReference type="InterPro" id="IPR043128">
    <property type="entry name" value="Rev_trsase/Diguanyl_cyclase"/>
</dbReference>
<dbReference type="SUPFAM" id="SSF55073">
    <property type="entry name" value="Nucleotide cyclase"/>
    <property type="match status" value="1"/>
</dbReference>
<dbReference type="SUPFAM" id="SSF52172">
    <property type="entry name" value="CheY-like"/>
    <property type="match status" value="1"/>
</dbReference>
<dbReference type="PANTHER" id="PTHR45138:SF9">
    <property type="entry name" value="DIGUANYLATE CYCLASE DGCM-RELATED"/>
    <property type="match status" value="1"/>
</dbReference>
<evidence type="ECO:0000313" key="6">
    <source>
        <dbReference type="EMBL" id="MCQ8103008.1"/>
    </source>
</evidence>
<evidence type="ECO:0000256" key="2">
    <source>
        <dbReference type="ARBA" id="ARBA00034247"/>
    </source>
</evidence>
<proteinExistence type="predicted"/>
<comment type="catalytic activity">
    <reaction evidence="2">
        <text>2 GTP = 3',3'-c-di-GMP + 2 diphosphate</text>
        <dbReference type="Rhea" id="RHEA:24898"/>
        <dbReference type="ChEBI" id="CHEBI:33019"/>
        <dbReference type="ChEBI" id="CHEBI:37565"/>
        <dbReference type="ChEBI" id="CHEBI:58805"/>
        <dbReference type="EC" id="2.7.7.65"/>
    </reaction>
</comment>